<evidence type="ECO:0000259" key="15">
    <source>
        <dbReference type="PROSITE" id="PS50113"/>
    </source>
</evidence>
<evidence type="ECO:0000256" key="10">
    <source>
        <dbReference type="ARBA" id="ARBA00022840"/>
    </source>
</evidence>
<dbReference type="SUPFAM" id="SSF103190">
    <property type="entry name" value="Sensory domain-like"/>
    <property type="match status" value="1"/>
</dbReference>
<dbReference type="CDD" id="cd06225">
    <property type="entry name" value="HAMP"/>
    <property type="match status" value="1"/>
</dbReference>
<dbReference type="PRINTS" id="PR00344">
    <property type="entry name" value="BCTRLSENSOR"/>
</dbReference>
<reference evidence="17" key="2">
    <citation type="submission" date="2006-05" db="EMBL/GenBank/DDBJ databases">
        <title>Sequencing of the draft genome and assembly of Desulfuromonas acetoxidans DSM 684.</title>
        <authorList>
            <consortium name="US DOE Joint Genome Institute (JGI-PGF)"/>
            <person name="Copeland A."/>
            <person name="Lucas S."/>
            <person name="Lapidus A."/>
            <person name="Barry K."/>
            <person name="Detter J.C."/>
            <person name="Glavina del Rio T."/>
            <person name="Hammon N."/>
            <person name="Israni S."/>
            <person name="Dalin E."/>
            <person name="Tice H."/>
            <person name="Bruce D."/>
            <person name="Pitluck S."/>
            <person name="Richardson P."/>
        </authorList>
    </citation>
    <scope>NUCLEOTIDE SEQUENCE [LARGE SCALE GENOMIC DNA]</scope>
    <source>
        <strain evidence="17">DSM 684</strain>
    </source>
</reference>
<feature type="domain" description="PAC" evidence="15">
    <location>
        <begin position="545"/>
        <end position="597"/>
    </location>
</feature>
<sequence length="980" mass="110144">MKIRSKIAIMALVLVLLTALSIVSVVFYQLDYVQDEIEEELFTIEFDQTKNVLRNTILMIEALQAEVERRLHYNLNAAQALLNSSGGVQITPRTQQWTIINQYDHSSRDVVLPTLEFVSNNNLYDPDHWQSPSTSHFIEHLSEVLGVTCTLFQRIDPQGDMLRVATTVPSSDGRAAVGTYIPAQHPDGSFDPVISQVLQGQRFVGRAFVVDDWYNTAYHPLYDQQRNIIGMLYVGERQSELASLIHSIQHIAAGSSGALFMMEAQPREENHRQGVVQQLTSSDYDHVHSGLTSKDAQYAQQIIGKLLNENRLLLTDKINVLHTDGGLNGVSAVPDDHVIVYSYFAPWDWLVGIYSQCETASSTQQRLGVMFQRTVASVCMTAFLWFSLALWLAFRLATQISKPLEKAVEGFQRVGQGDLDYELGHASGFEIEALYRSFDTMVHNLQQVTASRDELDLEVNARRQIEQKLQNTVATLETIIREAPMSIIVVTQEGYVVMWNPSAEKMFGWKEREVLGQLYPLVRGEDMTAECLDYKKLVENGLILQAREMQRYHKDGHKLDLLVSAACLAGPESSCENILILLEDISAFKKTQRQLQEREEQYKLLSAEFQSILNSIEDVISLISPDMKILWCNHGKKRWNKNEAVLPMTSCYSLWDKNLSECKDCPIRKSFETGESHSSIVTTPDGVRWGIKTFPQKDENGQVTNVIEVASDITESSILREEAMRSARLASLGELSAGIAHEINNPNGVIMQNAPIIREMLESLQPILDDYVQDHGDFTVGRLPYSRVRDKLLQIPRRVEDSSQRIKAIVDDLKDFVRDEGVLDAGSRADLNYALEAAVRLTSNTVKKATNYFSVTYAENLPPFIGSVQRIEQVIVNLIMNACQSLPDMDASIMLQTRYDAKNNQIELEIIDQGCGISEENIAKVTNPFFTTKRETGGTGLGLSISSRIIEEHGGRLSIESVVDSGTEITISLPCYKEDA</sequence>
<dbReference type="SUPFAM" id="SSF47384">
    <property type="entry name" value="Homodimeric domain of signal transducing histidine kinase"/>
    <property type="match status" value="1"/>
</dbReference>
<keyword evidence="12" id="KW-0902">Two-component regulatory system</keyword>
<evidence type="ECO:0000256" key="5">
    <source>
        <dbReference type="ARBA" id="ARBA00022553"/>
    </source>
</evidence>
<evidence type="ECO:0000259" key="14">
    <source>
        <dbReference type="PROSITE" id="PS50112"/>
    </source>
</evidence>
<dbReference type="Gene3D" id="6.10.340.10">
    <property type="match status" value="1"/>
</dbReference>
<dbReference type="Pfam" id="PF00989">
    <property type="entry name" value="PAS"/>
    <property type="match status" value="1"/>
</dbReference>
<feature type="domain" description="Histidine kinase" evidence="13">
    <location>
        <begin position="738"/>
        <end position="977"/>
    </location>
</feature>
<evidence type="ECO:0000256" key="11">
    <source>
        <dbReference type="ARBA" id="ARBA00022989"/>
    </source>
</evidence>
<dbReference type="GO" id="GO:0000155">
    <property type="term" value="F:phosphorelay sensor kinase activity"/>
    <property type="evidence" value="ECO:0007669"/>
    <property type="project" value="InterPro"/>
</dbReference>
<evidence type="ECO:0000256" key="4">
    <source>
        <dbReference type="ARBA" id="ARBA00022475"/>
    </source>
</evidence>
<dbReference type="InterPro" id="IPR003661">
    <property type="entry name" value="HisK_dim/P_dom"/>
</dbReference>
<dbReference type="Pfam" id="PF00672">
    <property type="entry name" value="HAMP"/>
    <property type="match status" value="1"/>
</dbReference>
<proteinExistence type="predicted"/>
<keyword evidence="11" id="KW-1133">Transmembrane helix</keyword>
<dbReference type="InterPro" id="IPR000700">
    <property type="entry name" value="PAS-assoc_C"/>
</dbReference>
<dbReference type="SUPFAM" id="SSF158472">
    <property type="entry name" value="HAMP domain-like"/>
    <property type="match status" value="1"/>
</dbReference>
<dbReference type="SMART" id="SM00091">
    <property type="entry name" value="PAS"/>
    <property type="match status" value="2"/>
</dbReference>
<dbReference type="AlphaFoldDB" id="Q1JYP0"/>
<dbReference type="PANTHER" id="PTHR43065:SF42">
    <property type="entry name" value="TWO-COMPONENT SENSOR PPRA"/>
    <property type="match status" value="1"/>
</dbReference>
<feature type="domain" description="PAC" evidence="15">
    <location>
        <begin position="674"/>
        <end position="725"/>
    </location>
</feature>
<evidence type="ECO:0000256" key="12">
    <source>
        <dbReference type="ARBA" id="ARBA00023012"/>
    </source>
</evidence>
<keyword evidence="5" id="KW-0597">Phosphoprotein</keyword>
<dbReference type="InterPro" id="IPR013767">
    <property type="entry name" value="PAS_fold"/>
</dbReference>
<evidence type="ECO:0000313" key="17">
    <source>
        <dbReference type="EMBL" id="EAT15375.1"/>
    </source>
</evidence>
<dbReference type="PROSITE" id="PS50885">
    <property type="entry name" value="HAMP"/>
    <property type="match status" value="1"/>
</dbReference>
<dbReference type="CDD" id="cd00075">
    <property type="entry name" value="HATPase"/>
    <property type="match status" value="1"/>
</dbReference>
<dbReference type="SUPFAM" id="SSF55874">
    <property type="entry name" value="ATPase domain of HSP90 chaperone/DNA topoisomerase II/histidine kinase"/>
    <property type="match status" value="1"/>
</dbReference>
<dbReference type="InterPro" id="IPR003594">
    <property type="entry name" value="HATPase_dom"/>
</dbReference>
<dbReference type="NCBIfam" id="TIGR00229">
    <property type="entry name" value="sensory_box"/>
    <property type="match status" value="1"/>
</dbReference>
<organism evidence="17 18">
    <name type="scientific">Desulfuromonas acetoxidans (strain DSM 684 / 11070)</name>
    <dbReference type="NCBI Taxonomy" id="281689"/>
    <lineage>
        <taxon>Bacteria</taxon>
        <taxon>Pseudomonadati</taxon>
        <taxon>Thermodesulfobacteriota</taxon>
        <taxon>Desulfuromonadia</taxon>
        <taxon>Desulfuromonadales</taxon>
        <taxon>Desulfuromonadaceae</taxon>
        <taxon>Desulfuromonas</taxon>
    </lineage>
</organism>
<gene>
    <name evidence="17" type="ORF">Dace_1039</name>
</gene>
<dbReference type="GO" id="GO:0005886">
    <property type="term" value="C:plasma membrane"/>
    <property type="evidence" value="ECO:0007669"/>
    <property type="project" value="UniProtKB-SubCell"/>
</dbReference>
<dbReference type="Gene3D" id="1.10.287.130">
    <property type="match status" value="1"/>
</dbReference>
<feature type="domain" description="PAS" evidence="14">
    <location>
        <begin position="472"/>
        <end position="541"/>
    </location>
</feature>
<dbReference type="GO" id="GO:0006355">
    <property type="term" value="P:regulation of DNA-templated transcription"/>
    <property type="evidence" value="ECO:0007669"/>
    <property type="project" value="InterPro"/>
</dbReference>
<reference evidence="17" key="1">
    <citation type="submission" date="2006-05" db="EMBL/GenBank/DDBJ databases">
        <title>Annotation of the draft genome assembly of Desulfuromonas acetoxidans DSM 684.</title>
        <authorList>
            <consortium name="US DOE Joint Genome Institute (JGI-ORNL)"/>
            <person name="Larimer F."/>
            <person name="Land M."/>
            <person name="Hauser L."/>
        </authorList>
    </citation>
    <scope>NUCLEOTIDE SEQUENCE [LARGE SCALE GENOMIC DNA]</scope>
    <source>
        <strain evidence="17">DSM 684</strain>
    </source>
</reference>
<keyword evidence="4" id="KW-1003">Cell membrane</keyword>
<dbReference type="PROSITE" id="PS50109">
    <property type="entry name" value="HIS_KIN"/>
    <property type="match status" value="1"/>
</dbReference>
<dbReference type="InterPro" id="IPR029151">
    <property type="entry name" value="Sensor-like_sf"/>
</dbReference>
<dbReference type="InterPro" id="IPR004358">
    <property type="entry name" value="Sig_transdc_His_kin-like_C"/>
</dbReference>
<dbReference type="GO" id="GO:0005524">
    <property type="term" value="F:ATP binding"/>
    <property type="evidence" value="ECO:0007669"/>
    <property type="project" value="UniProtKB-KW"/>
</dbReference>
<dbReference type="PANTHER" id="PTHR43065">
    <property type="entry name" value="SENSOR HISTIDINE KINASE"/>
    <property type="match status" value="1"/>
</dbReference>
<comment type="subcellular location">
    <subcellularLocation>
        <location evidence="2">Cell membrane</location>
        <topology evidence="2">Multi-pass membrane protein</topology>
    </subcellularLocation>
</comment>
<dbReference type="SUPFAM" id="SSF55785">
    <property type="entry name" value="PYP-like sensor domain (PAS domain)"/>
    <property type="match status" value="2"/>
</dbReference>
<keyword evidence="7" id="KW-0812">Transmembrane</keyword>
<comment type="catalytic activity">
    <reaction evidence="1">
        <text>ATP + protein L-histidine = ADP + protein N-phospho-L-histidine.</text>
        <dbReference type="EC" id="2.7.13.3"/>
    </reaction>
</comment>
<keyword evidence="9 17" id="KW-0418">Kinase</keyword>
<dbReference type="InterPro" id="IPR005467">
    <property type="entry name" value="His_kinase_dom"/>
</dbReference>
<dbReference type="InterPro" id="IPR003660">
    <property type="entry name" value="HAMP_dom"/>
</dbReference>
<dbReference type="InterPro" id="IPR035965">
    <property type="entry name" value="PAS-like_dom_sf"/>
</dbReference>
<dbReference type="PROSITE" id="PS50113">
    <property type="entry name" value="PAC"/>
    <property type="match status" value="2"/>
</dbReference>
<dbReference type="SMART" id="SM00387">
    <property type="entry name" value="HATPase_c"/>
    <property type="match status" value="1"/>
</dbReference>
<dbReference type="Pfam" id="PF02518">
    <property type="entry name" value="HATPase_c"/>
    <property type="match status" value="1"/>
</dbReference>
<evidence type="ECO:0000256" key="6">
    <source>
        <dbReference type="ARBA" id="ARBA00022679"/>
    </source>
</evidence>
<evidence type="ECO:0000256" key="7">
    <source>
        <dbReference type="ARBA" id="ARBA00022692"/>
    </source>
</evidence>
<keyword evidence="18" id="KW-1185">Reference proteome</keyword>
<name>Q1JYP0_DESA6</name>
<comment type="caution">
    <text evidence="17">The sequence shown here is derived from an EMBL/GenBank/DDBJ whole genome shotgun (WGS) entry which is preliminary data.</text>
</comment>
<evidence type="ECO:0000256" key="3">
    <source>
        <dbReference type="ARBA" id="ARBA00012438"/>
    </source>
</evidence>
<dbReference type="EMBL" id="AAEW02000011">
    <property type="protein sequence ID" value="EAT15375.1"/>
    <property type="molecule type" value="Genomic_DNA"/>
</dbReference>
<protein>
    <recommendedName>
        <fullName evidence="3">histidine kinase</fullName>
        <ecNumber evidence="3">2.7.13.3</ecNumber>
    </recommendedName>
</protein>
<accession>Q1JYP0</accession>
<dbReference type="CDD" id="cd00082">
    <property type="entry name" value="HisKA"/>
    <property type="match status" value="1"/>
</dbReference>
<evidence type="ECO:0000259" key="13">
    <source>
        <dbReference type="PROSITE" id="PS50109"/>
    </source>
</evidence>
<evidence type="ECO:0000256" key="2">
    <source>
        <dbReference type="ARBA" id="ARBA00004651"/>
    </source>
</evidence>
<evidence type="ECO:0000256" key="1">
    <source>
        <dbReference type="ARBA" id="ARBA00000085"/>
    </source>
</evidence>
<dbReference type="Gene3D" id="3.30.565.10">
    <property type="entry name" value="Histidine kinase-like ATPase, C-terminal domain"/>
    <property type="match status" value="1"/>
</dbReference>
<dbReference type="EC" id="2.7.13.3" evidence="3"/>
<feature type="domain" description="HAMP" evidence="16">
    <location>
        <begin position="398"/>
        <end position="450"/>
    </location>
</feature>
<evidence type="ECO:0000313" key="18">
    <source>
        <dbReference type="Proteomes" id="UP000005695"/>
    </source>
</evidence>
<dbReference type="Proteomes" id="UP000005695">
    <property type="component" value="Unassembled WGS sequence"/>
</dbReference>
<dbReference type="InterPro" id="IPR036890">
    <property type="entry name" value="HATPase_C_sf"/>
</dbReference>
<keyword evidence="11" id="KW-0472">Membrane</keyword>
<dbReference type="InterPro" id="IPR033462">
    <property type="entry name" value="Cache_3-Cache_2"/>
</dbReference>
<keyword evidence="8" id="KW-0547">Nucleotide-binding</keyword>
<evidence type="ECO:0000256" key="8">
    <source>
        <dbReference type="ARBA" id="ARBA00022741"/>
    </source>
</evidence>
<evidence type="ECO:0000256" key="9">
    <source>
        <dbReference type="ARBA" id="ARBA00022777"/>
    </source>
</evidence>
<dbReference type="PROSITE" id="PS50112">
    <property type="entry name" value="PAS"/>
    <property type="match status" value="1"/>
</dbReference>
<dbReference type="InterPro" id="IPR036097">
    <property type="entry name" value="HisK_dim/P_sf"/>
</dbReference>
<keyword evidence="10" id="KW-0067">ATP-binding</keyword>
<keyword evidence="6" id="KW-0808">Transferase</keyword>
<evidence type="ECO:0000259" key="16">
    <source>
        <dbReference type="PROSITE" id="PS50885"/>
    </source>
</evidence>
<dbReference type="Pfam" id="PF17201">
    <property type="entry name" value="Cache_3-Cache_2"/>
    <property type="match status" value="1"/>
</dbReference>
<dbReference type="SMART" id="SM00304">
    <property type="entry name" value="HAMP"/>
    <property type="match status" value="1"/>
</dbReference>
<dbReference type="Gene3D" id="3.30.450.20">
    <property type="entry name" value="PAS domain"/>
    <property type="match status" value="2"/>
</dbReference>
<dbReference type="InterPro" id="IPR000014">
    <property type="entry name" value="PAS"/>
</dbReference>
<dbReference type="CDD" id="cd00130">
    <property type="entry name" value="PAS"/>
    <property type="match status" value="1"/>
</dbReference>